<keyword evidence="7" id="KW-0325">Glycoprotein</keyword>
<dbReference type="PANTHER" id="PTHR12137">
    <property type="entry name" value="CARBOHYDRATE SULFOTRANSFERASE"/>
    <property type="match status" value="1"/>
</dbReference>
<evidence type="ECO:0000256" key="8">
    <source>
        <dbReference type="SAM" id="MobiDB-lite"/>
    </source>
</evidence>
<evidence type="ECO:0000256" key="7">
    <source>
        <dbReference type="ARBA" id="ARBA00023180"/>
    </source>
</evidence>
<keyword evidence="10" id="KW-1185">Reference proteome</keyword>
<evidence type="ECO:0000256" key="2">
    <source>
        <dbReference type="ARBA" id="ARBA00022679"/>
    </source>
</evidence>
<reference evidence="9 10" key="1">
    <citation type="submission" date="2016-11" db="EMBL/GenBank/DDBJ databases">
        <authorList>
            <person name="Jaros S."/>
            <person name="Januszkiewicz K."/>
            <person name="Wedrychowicz H."/>
        </authorList>
    </citation>
    <scope>NUCLEOTIDE SEQUENCE [LARGE SCALE GENOMIC DNA]</scope>
    <source>
        <strain evidence="9 10">DSM 29431</strain>
    </source>
</reference>
<evidence type="ECO:0000313" key="9">
    <source>
        <dbReference type="EMBL" id="SHG73966.1"/>
    </source>
</evidence>
<evidence type="ECO:0000256" key="1">
    <source>
        <dbReference type="ARBA" id="ARBA00004323"/>
    </source>
</evidence>
<evidence type="ECO:0000256" key="3">
    <source>
        <dbReference type="ARBA" id="ARBA00022692"/>
    </source>
</evidence>
<evidence type="ECO:0000256" key="6">
    <source>
        <dbReference type="ARBA" id="ARBA00023136"/>
    </source>
</evidence>
<dbReference type="GO" id="GO:0008146">
    <property type="term" value="F:sulfotransferase activity"/>
    <property type="evidence" value="ECO:0007669"/>
    <property type="project" value="InterPro"/>
</dbReference>
<feature type="region of interest" description="Disordered" evidence="8">
    <location>
        <begin position="1"/>
        <end position="59"/>
    </location>
</feature>
<evidence type="ECO:0000256" key="4">
    <source>
        <dbReference type="ARBA" id="ARBA00022989"/>
    </source>
</evidence>
<accession>A0A1M5M9P5</accession>
<protein>
    <submittedName>
        <fullName evidence="9">Sulfotransferase family protein</fullName>
    </submittedName>
</protein>
<keyword evidence="6" id="KW-0472">Membrane</keyword>
<dbReference type="AlphaFoldDB" id="A0A1M5M9P5"/>
<dbReference type="STRING" id="996342.SAMN05443551_0440"/>
<name>A0A1M5M9P5_9RHOB</name>
<dbReference type="Proteomes" id="UP000184221">
    <property type="component" value="Unassembled WGS sequence"/>
</dbReference>
<evidence type="ECO:0000256" key="5">
    <source>
        <dbReference type="ARBA" id="ARBA00023034"/>
    </source>
</evidence>
<dbReference type="EMBL" id="FQXC01000001">
    <property type="protein sequence ID" value="SHG73966.1"/>
    <property type="molecule type" value="Genomic_DNA"/>
</dbReference>
<gene>
    <name evidence="9" type="ORF">SAMN05443551_0440</name>
</gene>
<dbReference type="GO" id="GO:0016020">
    <property type="term" value="C:membrane"/>
    <property type="evidence" value="ECO:0007669"/>
    <property type="project" value="InterPro"/>
</dbReference>
<sequence length="327" mass="37081">MATSWIGKLRDSLTSASGTSPADDSLIARDGESAGPALDTPKPFAPRYPKGERAKPPFIDWSRTRSPTAQAMIVDQLKLIYLPIAKNACSSTKRLVASLGGLTPENGQDIHYMLDKNNTGLQFKDRKTEDLTRAFAARDWMRFIIFRDPMDRLVSAYVEKFVNNRTYPDQWATCRHVIETVFEKRDPTPEDYAHGVTFREFAEYILAHDPQQLDSHWQPQTFYMGHVPLTHMYDVKALDQFEQDLRDHIGADITLPRMNVSRETETDLTDLPTAVDLLPADLPDAKSLSLHSFLPEDLRARLMEFYAADVSIYRQIQRASGTATDAK</sequence>
<proteinExistence type="predicted"/>
<evidence type="ECO:0000313" key="10">
    <source>
        <dbReference type="Proteomes" id="UP000184221"/>
    </source>
</evidence>
<keyword evidence="2 9" id="KW-0808">Transferase</keyword>
<dbReference type="PANTHER" id="PTHR12137:SF54">
    <property type="entry name" value="CARBOHYDRATE SULFOTRANSFERASE"/>
    <property type="match status" value="1"/>
</dbReference>
<keyword evidence="3" id="KW-0812">Transmembrane</keyword>
<dbReference type="Pfam" id="PF03567">
    <property type="entry name" value="Sulfotransfer_2"/>
    <property type="match status" value="1"/>
</dbReference>
<comment type="subcellular location">
    <subcellularLocation>
        <location evidence="1">Golgi apparatus membrane</location>
        <topology evidence="1">Single-pass type II membrane protein</topology>
    </subcellularLocation>
</comment>
<dbReference type="InterPro" id="IPR005331">
    <property type="entry name" value="Sulfotransferase"/>
</dbReference>
<organism evidence="9 10">
    <name type="scientific">Marivita hallyeonensis</name>
    <dbReference type="NCBI Taxonomy" id="996342"/>
    <lineage>
        <taxon>Bacteria</taxon>
        <taxon>Pseudomonadati</taxon>
        <taxon>Pseudomonadota</taxon>
        <taxon>Alphaproteobacteria</taxon>
        <taxon>Rhodobacterales</taxon>
        <taxon>Roseobacteraceae</taxon>
        <taxon>Marivita</taxon>
    </lineage>
</organism>
<keyword evidence="4" id="KW-1133">Transmembrane helix</keyword>
<dbReference type="GO" id="GO:0016051">
    <property type="term" value="P:carbohydrate biosynthetic process"/>
    <property type="evidence" value="ECO:0007669"/>
    <property type="project" value="InterPro"/>
</dbReference>
<feature type="compositionally biased region" description="Polar residues" evidence="8">
    <location>
        <begin position="12"/>
        <end position="22"/>
    </location>
</feature>
<keyword evidence="5" id="KW-0333">Golgi apparatus</keyword>
<dbReference type="InterPro" id="IPR018011">
    <property type="entry name" value="Carb_sulfotrans_8-10"/>
</dbReference>